<dbReference type="Gene3D" id="1.25.50.20">
    <property type="match status" value="1"/>
</dbReference>
<feature type="signal peptide" evidence="2">
    <location>
        <begin position="1"/>
        <end position="16"/>
    </location>
</feature>
<evidence type="ECO:0000256" key="1">
    <source>
        <dbReference type="ARBA" id="ARBA00010136"/>
    </source>
</evidence>
<evidence type="ECO:0000259" key="5">
    <source>
        <dbReference type="Pfam" id="PF17900"/>
    </source>
</evidence>
<dbReference type="PANTHER" id="PTHR11533">
    <property type="entry name" value="PROTEASE M1 ZINC METALLOPROTEASE"/>
    <property type="match status" value="1"/>
</dbReference>
<dbReference type="GO" id="GO:0042277">
    <property type="term" value="F:peptide binding"/>
    <property type="evidence" value="ECO:0007669"/>
    <property type="project" value="TreeGrafter"/>
</dbReference>
<dbReference type="PANTHER" id="PTHR11533:SF21">
    <property type="entry name" value="AMINOPEPTIDASE"/>
    <property type="match status" value="1"/>
</dbReference>
<feature type="non-terminal residue" evidence="6">
    <location>
        <position position="892"/>
    </location>
</feature>
<feature type="domain" description="ERAP1-like C-terminal" evidence="4">
    <location>
        <begin position="546"/>
        <end position="825"/>
    </location>
</feature>
<dbReference type="EMBL" id="GECU01024603">
    <property type="protein sequence ID" value="JAS83103.1"/>
    <property type="molecule type" value="Transcribed_RNA"/>
</dbReference>
<dbReference type="AlphaFoldDB" id="A0A1B6I874"/>
<dbReference type="GO" id="GO:0070006">
    <property type="term" value="F:metalloaminopeptidase activity"/>
    <property type="evidence" value="ECO:0007669"/>
    <property type="project" value="TreeGrafter"/>
</dbReference>
<evidence type="ECO:0000256" key="2">
    <source>
        <dbReference type="SAM" id="SignalP"/>
    </source>
</evidence>
<dbReference type="InterPro" id="IPR045357">
    <property type="entry name" value="Aminopeptidase_N-like_N"/>
</dbReference>
<dbReference type="SUPFAM" id="SSF63737">
    <property type="entry name" value="Leukotriene A4 hydrolase N-terminal domain"/>
    <property type="match status" value="1"/>
</dbReference>
<dbReference type="InterPro" id="IPR042097">
    <property type="entry name" value="Aminopeptidase_N-like_N_sf"/>
</dbReference>
<dbReference type="GO" id="GO:0006508">
    <property type="term" value="P:proteolysis"/>
    <property type="evidence" value="ECO:0007669"/>
    <property type="project" value="TreeGrafter"/>
</dbReference>
<dbReference type="GO" id="GO:0043171">
    <property type="term" value="P:peptide catabolic process"/>
    <property type="evidence" value="ECO:0007669"/>
    <property type="project" value="TreeGrafter"/>
</dbReference>
<proteinExistence type="inferred from homology"/>
<dbReference type="Gene3D" id="1.10.390.10">
    <property type="entry name" value="Neutral Protease Domain 2"/>
    <property type="match status" value="1"/>
</dbReference>
<dbReference type="GO" id="GO:0016020">
    <property type="term" value="C:membrane"/>
    <property type="evidence" value="ECO:0007669"/>
    <property type="project" value="TreeGrafter"/>
</dbReference>
<feature type="domain" description="Peptidase M1 membrane alanine aminopeptidase" evidence="3">
    <location>
        <begin position="330"/>
        <end position="451"/>
    </location>
</feature>
<dbReference type="Gene3D" id="2.60.40.1910">
    <property type="match status" value="1"/>
</dbReference>
<feature type="chain" id="PRO_5008584865" description="Aminopeptidase" evidence="2">
    <location>
        <begin position="17"/>
        <end position="892"/>
    </location>
</feature>
<gene>
    <name evidence="6" type="ORF">g.16965</name>
</gene>
<evidence type="ECO:0000259" key="4">
    <source>
        <dbReference type="Pfam" id="PF11838"/>
    </source>
</evidence>
<accession>A0A1B6I874</accession>
<dbReference type="Pfam" id="PF01433">
    <property type="entry name" value="Peptidase_M1"/>
    <property type="match status" value="1"/>
</dbReference>
<evidence type="ECO:0000259" key="3">
    <source>
        <dbReference type="Pfam" id="PF01433"/>
    </source>
</evidence>
<dbReference type="Pfam" id="PF11838">
    <property type="entry name" value="ERAP1_C"/>
    <property type="match status" value="1"/>
</dbReference>
<dbReference type="InterPro" id="IPR014782">
    <property type="entry name" value="Peptidase_M1_dom"/>
</dbReference>
<dbReference type="Pfam" id="PF17900">
    <property type="entry name" value="Peptidase_M1_N"/>
    <property type="match status" value="1"/>
</dbReference>
<comment type="similarity">
    <text evidence="1">Belongs to the peptidase M1 family.</text>
</comment>
<evidence type="ECO:0000313" key="6">
    <source>
        <dbReference type="EMBL" id="JAS83103.1"/>
    </source>
</evidence>
<protein>
    <recommendedName>
        <fullName evidence="7">Aminopeptidase</fullName>
    </recommendedName>
</protein>
<keyword evidence="2" id="KW-0732">Signal</keyword>
<evidence type="ECO:0008006" key="7">
    <source>
        <dbReference type="Google" id="ProtNLM"/>
    </source>
</evidence>
<dbReference type="InterPro" id="IPR027268">
    <property type="entry name" value="Peptidase_M4/M1_CTD_sf"/>
</dbReference>
<dbReference type="SUPFAM" id="SSF55486">
    <property type="entry name" value="Metalloproteases ('zincins'), catalytic domain"/>
    <property type="match status" value="1"/>
</dbReference>
<name>A0A1B6I874_9HEMI</name>
<sequence>MFLAAVMLCLVSSAVSQAPLPPVYRLPTSIIPVKYLVHLEPNMAAKTASGAMILEMLTSKNESDSLNSIILHLGVDATVRESSVTLLNSLGLKVPIGAIEYDDANTLIKFVLPDGDTLKPNGMYMLVLEFACRLYSEPNGLFIGSYNTTSNYIASYFRPTFARNVFPCFDEPHFKTPITLRVQRPANYYAVSTAPFINSTSPDVNDMVLDTFDISEHISLHSLGLFISPVAPVSTMGLQLYAPPGTATNVNYLETLLQNMYKTVGNLPTPGGNFNLVVLPDKVFTAFSSYGIVYTSPEVYLGQEPGQGKHFFLRQKLTLAFLQQYLEYQMTPVWWSDLWLSDSVGTFVAMMLQPEYSDSKYLPWIKVEMRRNAFGPDFSDSTRPVVDDQLLSRWDIESAIASESIKYKGLNVLTMWNDVMPEGLVMKTIQNYIQLKKSMVTTADLFELMVANIEANTTYDVTPAINLLPYWLNTTGHPVLTYQPLSNSMFTLTQSASCSETNNGSSAVWPISISYTQNSTRDWTFYRQGMWLLSSSLNISHQLDQWIVFNLETAPYRVNYHSSWDQIIAALKTDLGASTNTPDVIRAMIQEDATALALAGCLPFTTMLSVLSNTQRNQADWIATVKIFDVITAKIGDDENVHASFGVYVESLFPKEFLNSLDLKNSSANTNVEFVRAVVTPWLCEFNLGTCQQAAAELFQHILQGNVTGIDVEDIDNVACLGARYSTSVLGQLMTAYKNAPSPWFRYLYTLSLSCIRDPSSVQTILNTIVNSSSPFTVGDARTIMVGLAGSMQNSEAIVNFIVTQSSVIQEKLGIGALSTTIQVLGKFKVDLSNLWSLTNMTLGLDPRVVQSVLWTMDAANASTTWWQNNGAALESALPAAPQPTPSPGSTT</sequence>
<dbReference type="InterPro" id="IPR024571">
    <property type="entry name" value="ERAP1-like_C_dom"/>
</dbReference>
<dbReference type="GO" id="GO:0008270">
    <property type="term" value="F:zinc ion binding"/>
    <property type="evidence" value="ECO:0007669"/>
    <property type="project" value="InterPro"/>
</dbReference>
<feature type="domain" description="Aminopeptidase N-like N-terminal" evidence="5">
    <location>
        <begin position="32"/>
        <end position="217"/>
    </location>
</feature>
<dbReference type="GO" id="GO:0005615">
    <property type="term" value="C:extracellular space"/>
    <property type="evidence" value="ECO:0007669"/>
    <property type="project" value="TreeGrafter"/>
</dbReference>
<dbReference type="Gene3D" id="2.60.40.1730">
    <property type="entry name" value="tricorn interacting facor f3 domain"/>
    <property type="match status" value="1"/>
</dbReference>
<organism evidence="6">
    <name type="scientific">Homalodisca liturata</name>
    <dbReference type="NCBI Taxonomy" id="320908"/>
    <lineage>
        <taxon>Eukaryota</taxon>
        <taxon>Metazoa</taxon>
        <taxon>Ecdysozoa</taxon>
        <taxon>Arthropoda</taxon>
        <taxon>Hexapoda</taxon>
        <taxon>Insecta</taxon>
        <taxon>Pterygota</taxon>
        <taxon>Neoptera</taxon>
        <taxon>Paraneoptera</taxon>
        <taxon>Hemiptera</taxon>
        <taxon>Auchenorrhyncha</taxon>
        <taxon>Membracoidea</taxon>
        <taxon>Cicadellidae</taxon>
        <taxon>Cicadellinae</taxon>
        <taxon>Proconiini</taxon>
        <taxon>Homalodisca</taxon>
    </lineage>
</organism>
<reference evidence="6" key="1">
    <citation type="submission" date="2015-11" db="EMBL/GenBank/DDBJ databases">
        <title>De novo transcriptome assembly of four potential Pierce s Disease insect vectors from Arizona vineyards.</title>
        <authorList>
            <person name="Tassone E.E."/>
        </authorList>
    </citation>
    <scope>NUCLEOTIDE SEQUENCE</scope>
</reference>
<dbReference type="GO" id="GO:0005737">
    <property type="term" value="C:cytoplasm"/>
    <property type="evidence" value="ECO:0007669"/>
    <property type="project" value="TreeGrafter"/>
</dbReference>
<dbReference type="InterPro" id="IPR050344">
    <property type="entry name" value="Peptidase_M1_aminopeptidases"/>
</dbReference>